<comment type="similarity">
    <text evidence="1">Belongs to the MlaA family.</text>
</comment>
<dbReference type="KEGG" id="pspi:PS2015_1481"/>
<dbReference type="PATRIC" id="fig|1249552.3.peg.1485"/>
<proteinExistence type="inferred from homology"/>
<accession>A0A0S2KCU2</accession>
<dbReference type="AlphaFoldDB" id="A0A0S2KCU2"/>
<dbReference type="EMBL" id="CP013189">
    <property type="protein sequence ID" value="ALO46138.1"/>
    <property type="molecule type" value="Genomic_DNA"/>
</dbReference>
<gene>
    <name evidence="4" type="ORF">PS2015_1481</name>
</gene>
<dbReference type="GO" id="GO:0120010">
    <property type="term" value="P:intermembrane phospholipid transfer"/>
    <property type="evidence" value="ECO:0007669"/>
    <property type="project" value="TreeGrafter"/>
</dbReference>
<name>A0A0S2KCU2_9GAMM</name>
<keyword evidence="5" id="KW-1185">Reference proteome</keyword>
<dbReference type="PRINTS" id="PR01805">
    <property type="entry name" value="VACJLIPOPROT"/>
</dbReference>
<sequence length="235" mass="26142" precursor="true">MGKVAISAMLISVLVMNSQLAVAAAEDDPLESINQKVHSFNVFMDRYFLLPVARGYTRYIPAPARQGVRNFFYNIGDVSVLANNLLQVKLEAAASDAGRIMVNTTVGVLGIFDVATPIGFNRNDEDFGQTLGYWGIGPGPYMVLPLFGPSTLRDSLGLLVDTATNPINHQDNIRVRNSAFALEQLDRRVAAMSVESLITGDPYIFTREAYLQQRQYLVNDGEVEETWDDDWDNWD</sequence>
<dbReference type="OrthoDB" id="9785326at2"/>
<dbReference type="InterPro" id="IPR007428">
    <property type="entry name" value="MlaA"/>
</dbReference>
<keyword evidence="4" id="KW-0449">Lipoprotein</keyword>
<organism evidence="4 5">
    <name type="scientific">Pseudohongiella spirulinae</name>
    <dbReference type="NCBI Taxonomy" id="1249552"/>
    <lineage>
        <taxon>Bacteria</taxon>
        <taxon>Pseudomonadati</taxon>
        <taxon>Pseudomonadota</taxon>
        <taxon>Gammaproteobacteria</taxon>
        <taxon>Pseudomonadales</taxon>
        <taxon>Pseudohongiellaceae</taxon>
        <taxon>Pseudohongiella</taxon>
    </lineage>
</organism>
<dbReference type="PANTHER" id="PTHR30035">
    <property type="entry name" value="LIPOPROTEIN VACJ-RELATED"/>
    <property type="match status" value="1"/>
</dbReference>
<evidence type="ECO:0000256" key="1">
    <source>
        <dbReference type="ARBA" id="ARBA00010634"/>
    </source>
</evidence>
<keyword evidence="2 3" id="KW-0732">Signal</keyword>
<dbReference type="Proteomes" id="UP000065641">
    <property type="component" value="Chromosome"/>
</dbReference>
<reference evidence="4 5" key="1">
    <citation type="submission" date="2015-11" db="EMBL/GenBank/DDBJ databases">
        <authorList>
            <person name="Zhang Y."/>
            <person name="Guo Z."/>
        </authorList>
    </citation>
    <scope>NUCLEOTIDE SEQUENCE [LARGE SCALE GENOMIC DNA]</scope>
    <source>
        <strain evidence="4 5">KCTC 32221</strain>
    </source>
</reference>
<dbReference type="PANTHER" id="PTHR30035:SF3">
    <property type="entry name" value="INTERMEMBRANE PHOSPHOLIPID TRANSPORT SYSTEM LIPOPROTEIN MLAA"/>
    <property type="match status" value="1"/>
</dbReference>
<evidence type="ECO:0000256" key="3">
    <source>
        <dbReference type="SAM" id="SignalP"/>
    </source>
</evidence>
<protein>
    <submittedName>
        <fullName evidence="4">VacJ family lipoprotein</fullName>
    </submittedName>
</protein>
<evidence type="ECO:0000313" key="5">
    <source>
        <dbReference type="Proteomes" id="UP000065641"/>
    </source>
</evidence>
<evidence type="ECO:0000313" key="4">
    <source>
        <dbReference type="EMBL" id="ALO46138.1"/>
    </source>
</evidence>
<dbReference type="Pfam" id="PF04333">
    <property type="entry name" value="MlaA"/>
    <property type="match status" value="1"/>
</dbReference>
<feature type="chain" id="PRO_5006601481" evidence="3">
    <location>
        <begin position="24"/>
        <end position="235"/>
    </location>
</feature>
<dbReference type="GO" id="GO:0016020">
    <property type="term" value="C:membrane"/>
    <property type="evidence" value="ECO:0007669"/>
    <property type="project" value="InterPro"/>
</dbReference>
<feature type="signal peptide" evidence="3">
    <location>
        <begin position="1"/>
        <end position="23"/>
    </location>
</feature>
<evidence type="ECO:0000256" key="2">
    <source>
        <dbReference type="ARBA" id="ARBA00022729"/>
    </source>
</evidence>
<dbReference type="STRING" id="1249552.PS2015_1481"/>